<keyword evidence="3" id="KW-1185">Reference proteome</keyword>
<keyword evidence="1" id="KW-0812">Transmembrane</keyword>
<feature type="transmembrane region" description="Helical" evidence="1">
    <location>
        <begin position="88"/>
        <end position="109"/>
    </location>
</feature>
<keyword evidence="1" id="KW-0472">Membrane</keyword>
<feature type="transmembrane region" description="Helical" evidence="1">
    <location>
        <begin position="118"/>
        <end position="134"/>
    </location>
</feature>
<feature type="transmembrane region" description="Helical" evidence="1">
    <location>
        <begin position="441"/>
        <end position="460"/>
    </location>
</feature>
<dbReference type="Proteomes" id="UP000659124">
    <property type="component" value="Unassembled WGS sequence"/>
</dbReference>
<dbReference type="EMBL" id="JACVFC010000002">
    <property type="protein sequence ID" value="MBC9932040.1"/>
    <property type="molecule type" value="Genomic_DNA"/>
</dbReference>
<keyword evidence="1" id="KW-1133">Transmembrane helix</keyword>
<proteinExistence type="predicted"/>
<name>A0ABR7TPX0_9BACT</name>
<accession>A0ABR7TPX0</accession>
<feature type="transmembrane region" description="Helical" evidence="1">
    <location>
        <begin position="400"/>
        <end position="421"/>
    </location>
</feature>
<evidence type="ECO:0008006" key="4">
    <source>
        <dbReference type="Google" id="ProtNLM"/>
    </source>
</evidence>
<feature type="transmembrane region" description="Helical" evidence="1">
    <location>
        <begin position="21"/>
        <end position="40"/>
    </location>
</feature>
<sequence>MPYFPQTFRQFVLKNPFNRQYLLIAAIAIVVQLIIFKILYPYADFFSDSYSYIYAAILKQEVNLWPIGYTIFLRLFHVFSHSDTALVAVQYILIQCSALYLFFSVSYWLQPGEQTRRVIFYVLLFNPLILYISNYVSSDGLFLAISLVWFTQLLWLLHRPSYVLLIAHGLLIAIAFTVRYNAMYYPLITALVLLRCPQKIAFKALGIVLPLVLIGVFINFTKEATRKVTGTAQFSVFGGWQMANNALYMFPYLKDYPEPPAGCEAFHKEVVHFFRDIIPKGGGIPSPMQGAIYLKHPQAPLKKFLQLSYGNKDDTTGGIHSWGMVSPVYEKYGSYMIRQHPFYFARYFLLPNTFNYFVPPLEKLSEYNLGSYSVSPVARYWFHYHSKQLSSVASIGAQKALLFFFPILFGLLNLIFLGLIFKWFVSTTRKTAARPYRDSQLLVLITLVVNAGFGILASPIVFRYQVFPMIVCFIFISILADKLKPELQST</sequence>
<gene>
    <name evidence="2" type="ORF">ICL07_16770</name>
</gene>
<feature type="transmembrane region" description="Helical" evidence="1">
    <location>
        <begin position="140"/>
        <end position="157"/>
    </location>
</feature>
<evidence type="ECO:0000313" key="2">
    <source>
        <dbReference type="EMBL" id="MBC9932040.1"/>
    </source>
</evidence>
<protein>
    <recommendedName>
        <fullName evidence="4">Glycosyltransferase RgtA/B/C/D-like domain-containing protein</fullName>
    </recommendedName>
</protein>
<comment type="caution">
    <text evidence="2">The sequence shown here is derived from an EMBL/GenBank/DDBJ whole genome shotgun (WGS) entry which is preliminary data.</text>
</comment>
<dbReference type="RefSeq" id="WP_188089178.1">
    <property type="nucleotide sequence ID" value="NZ_JACVFC010000002.1"/>
</dbReference>
<organism evidence="2 3">
    <name type="scientific">Chitinophaga qingshengii</name>
    <dbReference type="NCBI Taxonomy" id="1569794"/>
    <lineage>
        <taxon>Bacteria</taxon>
        <taxon>Pseudomonadati</taxon>
        <taxon>Bacteroidota</taxon>
        <taxon>Chitinophagia</taxon>
        <taxon>Chitinophagales</taxon>
        <taxon>Chitinophagaceae</taxon>
        <taxon>Chitinophaga</taxon>
    </lineage>
</organism>
<feature type="transmembrane region" description="Helical" evidence="1">
    <location>
        <begin position="162"/>
        <end position="180"/>
    </location>
</feature>
<evidence type="ECO:0000256" key="1">
    <source>
        <dbReference type="SAM" id="Phobius"/>
    </source>
</evidence>
<feature type="transmembrane region" description="Helical" evidence="1">
    <location>
        <begin position="200"/>
        <end position="220"/>
    </location>
</feature>
<evidence type="ECO:0000313" key="3">
    <source>
        <dbReference type="Proteomes" id="UP000659124"/>
    </source>
</evidence>
<reference evidence="2 3" key="1">
    <citation type="submission" date="2020-09" db="EMBL/GenBank/DDBJ databases">
        <title>Genome sequences of type strains of Chitinophaga qingshengii and Chitinophaga varians.</title>
        <authorList>
            <person name="Kittiwongwattana C."/>
        </authorList>
    </citation>
    <scope>NUCLEOTIDE SEQUENCE [LARGE SCALE GENOMIC DNA]</scope>
    <source>
        <strain evidence="2 3">JCM 30026</strain>
    </source>
</reference>